<feature type="compositionally biased region" description="Basic and acidic residues" evidence="1">
    <location>
        <begin position="24"/>
        <end position="51"/>
    </location>
</feature>
<name>A0A5B7G4R9_PORTR</name>
<feature type="region of interest" description="Disordered" evidence="1">
    <location>
        <begin position="24"/>
        <end position="57"/>
    </location>
</feature>
<accession>A0A5B7G4R9</accession>
<feature type="region of interest" description="Disordered" evidence="1">
    <location>
        <begin position="95"/>
        <end position="151"/>
    </location>
</feature>
<sequence length="263" mass="28650">MFHSAIKTFPGDSAIPLCSVCGRGREGKEREERERREVERNGGGKAEEKHGPQQSDSGFTLACVVGDNAATGKTAATAIPVTTTATTTTIFPAPGSRHHHHTHYHHRLPPAQNECESFPSGHGEGREEEEGGEKERGSHRKHDPPELGLETDGLNMEKVTNTSEEQLIDALHSRHLKTGCEEVYSVNSGLHVTAIMAARVLLTKLFVAACCPWRRLPQSTHCSWTRGSSGTAICVPPHSGTVLSYKPVTTSLQSLFSEWEAKQ</sequence>
<dbReference type="Proteomes" id="UP000324222">
    <property type="component" value="Unassembled WGS sequence"/>
</dbReference>
<comment type="caution">
    <text evidence="2">The sequence shown here is derived from an EMBL/GenBank/DDBJ whole genome shotgun (WGS) entry which is preliminary data.</text>
</comment>
<protein>
    <submittedName>
        <fullName evidence="2">Uncharacterized protein</fullName>
    </submittedName>
</protein>
<keyword evidence="3" id="KW-1185">Reference proteome</keyword>
<dbReference type="EMBL" id="VSRR010012947">
    <property type="protein sequence ID" value="MPC55170.1"/>
    <property type="molecule type" value="Genomic_DNA"/>
</dbReference>
<gene>
    <name evidence="2" type="ORF">E2C01_049103</name>
</gene>
<evidence type="ECO:0000313" key="2">
    <source>
        <dbReference type="EMBL" id="MPC55170.1"/>
    </source>
</evidence>
<proteinExistence type="predicted"/>
<evidence type="ECO:0000256" key="1">
    <source>
        <dbReference type="SAM" id="MobiDB-lite"/>
    </source>
</evidence>
<evidence type="ECO:0000313" key="3">
    <source>
        <dbReference type="Proteomes" id="UP000324222"/>
    </source>
</evidence>
<organism evidence="2 3">
    <name type="scientific">Portunus trituberculatus</name>
    <name type="common">Swimming crab</name>
    <name type="synonym">Neptunus trituberculatus</name>
    <dbReference type="NCBI Taxonomy" id="210409"/>
    <lineage>
        <taxon>Eukaryota</taxon>
        <taxon>Metazoa</taxon>
        <taxon>Ecdysozoa</taxon>
        <taxon>Arthropoda</taxon>
        <taxon>Crustacea</taxon>
        <taxon>Multicrustacea</taxon>
        <taxon>Malacostraca</taxon>
        <taxon>Eumalacostraca</taxon>
        <taxon>Eucarida</taxon>
        <taxon>Decapoda</taxon>
        <taxon>Pleocyemata</taxon>
        <taxon>Brachyura</taxon>
        <taxon>Eubrachyura</taxon>
        <taxon>Portunoidea</taxon>
        <taxon>Portunidae</taxon>
        <taxon>Portuninae</taxon>
        <taxon>Portunus</taxon>
    </lineage>
</organism>
<feature type="compositionally biased region" description="Basic residues" evidence="1">
    <location>
        <begin position="96"/>
        <end position="108"/>
    </location>
</feature>
<reference evidence="2 3" key="1">
    <citation type="submission" date="2019-05" db="EMBL/GenBank/DDBJ databases">
        <title>Another draft genome of Portunus trituberculatus and its Hox gene families provides insights of decapod evolution.</title>
        <authorList>
            <person name="Jeong J.-H."/>
            <person name="Song I."/>
            <person name="Kim S."/>
            <person name="Choi T."/>
            <person name="Kim D."/>
            <person name="Ryu S."/>
            <person name="Kim W."/>
        </authorList>
    </citation>
    <scope>NUCLEOTIDE SEQUENCE [LARGE SCALE GENOMIC DNA]</scope>
    <source>
        <tissue evidence="2">Muscle</tissue>
    </source>
</reference>
<dbReference type="AlphaFoldDB" id="A0A5B7G4R9"/>